<keyword evidence="1" id="KW-0472">Membrane</keyword>
<sequence length="393" mass="45030">MVKKAILWMHKWLGITSGIVVFIISLTGAVYVFHDELKLQLYPEKYFLTSSSAADPKPLTELVQIAQAALQPDEKITRVDLYPQRDRSWVFRASETNERAFGHWAYFTYYKRVFLDPYAGEVIAIENSKNEFFQLCLQLHMNLLLGKTYGHPLVAYATLIFVILLVSGIVLWWPKKWKGKALKKSLQLDFKVKWKRLNYDLHNVIGFYSFGIALILAVTGLVFSFPNFKKAYVDTFNSVFPTAYTLKTPQQSKSTITAHYSDPLDNALAHLLLHYPDAGMMSIRLHAHDNPSIDIQIRMQEKRSGVFKWYYFRKKDLGIDKIIDSDKLQAGDKLASLNFDVHTGSIAGWGTKMLACLASLFCASLPVTGYILWWHKSRKSKKRNRNVSAITQA</sequence>
<feature type="transmembrane region" description="Helical" evidence="1">
    <location>
        <begin position="346"/>
        <end position="373"/>
    </location>
</feature>
<dbReference type="STRING" id="1229276.DI53_0011"/>
<proteinExistence type="predicted"/>
<evidence type="ECO:0000256" key="1">
    <source>
        <dbReference type="SAM" id="Phobius"/>
    </source>
</evidence>
<dbReference type="Proteomes" id="UP000031802">
    <property type="component" value="Unassembled WGS sequence"/>
</dbReference>
<comment type="caution">
    <text evidence="2">The sequence shown here is derived from an EMBL/GenBank/DDBJ whole genome shotgun (WGS) entry which is preliminary data.</text>
</comment>
<protein>
    <submittedName>
        <fullName evidence="2">PepSY-associated TM helix domain protein</fullName>
    </submittedName>
</protein>
<dbReference type="PATRIC" id="fig|1229276.3.peg.12"/>
<feature type="transmembrane region" description="Helical" evidence="1">
    <location>
        <begin position="153"/>
        <end position="174"/>
    </location>
</feature>
<dbReference type="EMBL" id="JJMU01000001">
    <property type="protein sequence ID" value="KGE16178.1"/>
    <property type="molecule type" value="Genomic_DNA"/>
</dbReference>
<accession>A0A0B8T5X2</accession>
<organism evidence="2 3">
    <name type="scientific">Sphingobacterium deserti</name>
    <dbReference type="NCBI Taxonomy" id="1229276"/>
    <lineage>
        <taxon>Bacteria</taxon>
        <taxon>Pseudomonadati</taxon>
        <taxon>Bacteroidota</taxon>
        <taxon>Sphingobacteriia</taxon>
        <taxon>Sphingobacteriales</taxon>
        <taxon>Sphingobacteriaceae</taxon>
        <taxon>Sphingobacterium</taxon>
    </lineage>
</organism>
<dbReference type="AlphaFoldDB" id="A0A0B8T5X2"/>
<dbReference type="OrthoDB" id="111691at2"/>
<evidence type="ECO:0000313" key="2">
    <source>
        <dbReference type="EMBL" id="KGE16178.1"/>
    </source>
</evidence>
<keyword evidence="1" id="KW-1133">Transmembrane helix</keyword>
<dbReference type="PANTHER" id="PTHR34219:SF3">
    <property type="entry name" value="BLL7967 PROTEIN"/>
    <property type="match status" value="1"/>
</dbReference>
<keyword evidence="1" id="KW-0812">Transmembrane</keyword>
<keyword evidence="3" id="KW-1185">Reference proteome</keyword>
<dbReference type="PANTHER" id="PTHR34219">
    <property type="entry name" value="IRON-REGULATED INNER MEMBRANE PROTEIN-RELATED"/>
    <property type="match status" value="1"/>
</dbReference>
<dbReference type="eggNOG" id="COG3182">
    <property type="taxonomic scope" value="Bacteria"/>
</dbReference>
<feature type="transmembrane region" description="Helical" evidence="1">
    <location>
        <begin position="205"/>
        <end position="225"/>
    </location>
</feature>
<feature type="transmembrane region" description="Helical" evidence="1">
    <location>
        <begin position="12"/>
        <end position="33"/>
    </location>
</feature>
<gene>
    <name evidence="2" type="ORF">DI53_0011</name>
</gene>
<evidence type="ECO:0000313" key="3">
    <source>
        <dbReference type="Proteomes" id="UP000031802"/>
    </source>
</evidence>
<dbReference type="InterPro" id="IPR005625">
    <property type="entry name" value="PepSY-ass_TM"/>
</dbReference>
<name>A0A0B8T5X2_9SPHI</name>
<reference evidence="3" key="1">
    <citation type="submission" date="2014-04" db="EMBL/GenBank/DDBJ databases">
        <title>Whole-Genome optical mapping and complete genome sequence of Sphingobacterium deserti sp. nov., a new spaces isolated from desert in the west of China.</title>
        <authorList>
            <person name="Teng C."/>
            <person name="Zhou Z."/>
            <person name="Li X."/>
            <person name="Chen M."/>
            <person name="Lin M."/>
            <person name="Wang L."/>
            <person name="Su S."/>
            <person name="Zhang C."/>
            <person name="Zhang W."/>
        </authorList>
    </citation>
    <scope>NUCLEOTIDE SEQUENCE [LARGE SCALE GENOMIC DNA]</scope>
    <source>
        <strain evidence="3">ACCC05744</strain>
    </source>
</reference>
<reference evidence="2 3" key="2">
    <citation type="journal article" date="2015" name="PLoS ONE">
        <title>Whole-Genome Optical Mapping and Finished Genome Sequence of Sphingobacterium deserti sp. nov., a New Species Isolated from the Western Desert of China.</title>
        <authorList>
            <person name="Teng C."/>
            <person name="Zhou Z."/>
            <person name="Molnar I."/>
            <person name="Li X."/>
            <person name="Tang R."/>
            <person name="Chen M."/>
            <person name="Wang L."/>
            <person name="Su S."/>
            <person name="Zhang W."/>
            <person name="Lin M."/>
        </authorList>
    </citation>
    <scope>NUCLEOTIDE SEQUENCE [LARGE SCALE GENOMIC DNA]</scope>
    <source>
        <strain evidence="3">ACCC05744</strain>
    </source>
</reference>
<dbReference type="Pfam" id="PF03929">
    <property type="entry name" value="PepSY_TM"/>
    <property type="match status" value="1"/>
</dbReference>